<name>A0A2J6SK91_9HELO</name>
<gene>
    <name evidence="3" type="ORF">K444DRAFT_543839</name>
</gene>
<evidence type="ECO:0008006" key="5">
    <source>
        <dbReference type="Google" id="ProtNLM"/>
    </source>
</evidence>
<feature type="compositionally biased region" description="Polar residues" evidence="2">
    <location>
        <begin position="170"/>
        <end position="183"/>
    </location>
</feature>
<feature type="compositionally biased region" description="Low complexity" evidence="2">
    <location>
        <begin position="101"/>
        <end position="113"/>
    </location>
</feature>
<evidence type="ECO:0000313" key="4">
    <source>
        <dbReference type="Proteomes" id="UP000235371"/>
    </source>
</evidence>
<accession>A0A2J6SK91</accession>
<feature type="region of interest" description="Disordered" evidence="2">
    <location>
        <begin position="489"/>
        <end position="533"/>
    </location>
</feature>
<feature type="coiled-coil region" evidence="1">
    <location>
        <begin position="240"/>
        <end position="312"/>
    </location>
</feature>
<dbReference type="GeneID" id="36584075"/>
<feature type="region of interest" description="Disordered" evidence="2">
    <location>
        <begin position="1"/>
        <end position="120"/>
    </location>
</feature>
<feature type="region of interest" description="Disordered" evidence="2">
    <location>
        <begin position="161"/>
        <end position="192"/>
    </location>
</feature>
<keyword evidence="1" id="KW-0175">Coiled coil</keyword>
<feature type="coiled-coil region" evidence="1">
    <location>
        <begin position="373"/>
        <end position="407"/>
    </location>
</feature>
<dbReference type="RefSeq" id="XP_024728095.1">
    <property type="nucleotide sequence ID" value="XM_024875996.1"/>
</dbReference>
<reference evidence="3 4" key="1">
    <citation type="submission" date="2016-04" db="EMBL/GenBank/DDBJ databases">
        <title>A degradative enzymes factory behind the ericoid mycorrhizal symbiosis.</title>
        <authorList>
            <consortium name="DOE Joint Genome Institute"/>
            <person name="Martino E."/>
            <person name="Morin E."/>
            <person name="Grelet G."/>
            <person name="Kuo A."/>
            <person name="Kohler A."/>
            <person name="Daghino S."/>
            <person name="Barry K."/>
            <person name="Choi C."/>
            <person name="Cichocki N."/>
            <person name="Clum A."/>
            <person name="Copeland A."/>
            <person name="Hainaut M."/>
            <person name="Haridas S."/>
            <person name="Labutti K."/>
            <person name="Lindquist E."/>
            <person name="Lipzen A."/>
            <person name="Khouja H.-R."/>
            <person name="Murat C."/>
            <person name="Ohm R."/>
            <person name="Olson A."/>
            <person name="Spatafora J."/>
            <person name="Veneault-Fourrey C."/>
            <person name="Henrissat B."/>
            <person name="Grigoriev I."/>
            <person name="Martin F."/>
            <person name="Perotto S."/>
        </authorList>
    </citation>
    <scope>NUCLEOTIDE SEQUENCE [LARGE SCALE GENOMIC DNA]</scope>
    <source>
        <strain evidence="3 4">E</strain>
    </source>
</reference>
<keyword evidence="4" id="KW-1185">Reference proteome</keyword>
<dbReference type="STRING" id="1095630.A0A2J6SK91"/>
<evidence type="ECO:0000313" key="3">
    <source>
        <dbReference type="EMBL" id="PMD51191.1"/>
    </source>
</evidence>
<organism evidence="3 4">
    <name type="scientific">Hyaloscypha bicolor E</name>
    <dbReference type="NCBI Taxonomy" id="1095630"/>
    <lineage>
        <taxon>Eukaryota</taxon>
        <taxon>Fungi</taxon>
        <taxon>Dikarya</taxon>
        <taxon>Ascomycota</taxon>
        <taxon>Pezizomycotina</taxon>
        <taxon>Leotiomycetes</taxon>
        <taxon>Helotiales</taxon>
        <taxon>Hyaloscyphaceae</taxon>
        <taxon>Hyaloscypha</taxon>
        <taxon>Hyaloscypha bicolor</taxon>
    </lineage>
</organism>
<dbReference type="InParanoid" id="A0A2J6SK91"/>
<dbReference type="AlphaFoldDB" id="A0A2J6SK91"/>
<evidence type="ECO:0000256" key="2">
    <source>
        <dbReference type="SAM" id="MobiDB-lite"/>
    </source>
</evidence>
<dbReference type="Proteomes" id="UP000235371">
    <property type="component" value="Unassembled WGS sequence"/>
</dbReference>
<dbReference type="EMBL" id="KZ613912">
    <property type="protein sequence ID" value="PMD51191.1"/>
    <property type="molecule type" value="Genomic_DNA"/>
</dbReference>
<evidence type="ECO:0000256" key="1">
    <source>
        <dbReference type="SAM" id="Coils"/>
    </source>
</evidence>
<feature type="compositionally biased region" description="Basic and acidic residues" evidence="2">
    <location>
        <begin position="523"/>
        <end position="533"/>
    </location>
</feature>
<dbReference type="OrthoDB" id="5342758at2759"/>
<sequence>MSRSSFFSRSSRDNSPLLPQHNDSVSLEDLSPREASSRQASLSPPPSFYRAQNELNRLSVSPSPPRTKARRIQFAAPPPPIASSVCFPPRQHGIPDGPKNSSESSFLGRSSSPRIRRGSGGIDPLLALGRTEKAIQNHLQVLLDAQSAGLLQGFGGDVGGDASSDAGSSTPTTRSLQRSSSRGNIGGIVPVRQPKRRAVGLRGARRGMLRDMEELISIKREEEGVLHGEIVRRNEVLGHVEVYEQKIEGAKNQLSEYSGLGGSISGEGEGGGEEGREIEELKTEERAVENEIREMEDRLAQMKARKRWLGERINETVNKREARLSSYRGALRDVEMEVKEFLKRPPIHVSIVMGDEEGFVALPPGRRTLGMAKEWWNKEVTQLQLRKQEAQKEKAALEEGATLWEESIGIVTEFEDDLRKQMDSNEVQDVERLREQIIKMGGVTTKLGDTLGIAADKGWNLLICAVGAELEAFKEGEAILRGVLGQNENEQCEEESNTNGVKRRESSEMEDSEDDGPNLAELLVDRGDPDDTP</sequence>
<protein>
    <recommendedName>
        <fullName evidence="5">Autophagy-related protein 28</fullName>
    </recommendedName>
</protein>
<proteinExistence type="predicted"/>